<dbReference type="RefSeq" id="WP_184791358.1">
    <property type="nucleotide sequence ID" value="NZ_BONT01000069.1"/>
</dbReference>
<gene>
    <name evidence="5" type="ORF">HNR73_006457</name>
</gene>
<feature type="signal peptide" evidence="3">
    <location>
        <begin position="1"/>
        <end position="39"/>
    </location>
</feature>
<dbReference type="GO" id="GO:0006955">
    <property type="term" value="P:immune response"/>
    <property type="evidence" value="ECO:0007669"/>
    <property type="project" value="InterPro"/>
</dbReference>
<dbReference type="AlphaFoldDB" id="A0A841FMP2"/>
<comment type="caution">
    <text evidence="5">The sequence shown here is derived from an EMBL/GenBank/DDBJ whole genome shotgun (WGS) entry which is preliminary data.</text>
</comment>
<dbReference type="Pfam" id="PF13385">
    <property type="entry name" value="Laminin_G_3"/>
    <property type="match status" value="2"/>
</dbReference>
<dbReference type="SMART" id="SM00560">
    <property type="entry name" value="LamGL"/>
    <property type="match status" value="2"/>
</dbReference>
<keyword evidence="2" id="KW-1015">Disulfide bond</keyword>
<evidence type="ECO:0000259" key="4">
    <source>
        <dbReference type="SMART" id="SM00560"/>
    </source>
</evidence>
<protein>
    <recommendedName>
        <fullName evidence="4">LamG-like jellyroll fold domain-containing protein</fullName>
    </recommendedName>
</protein>
<feature type="domain" description="LamG-like jellyroll fold" evidence="4">
    <location>
        <begin position="772"/>
        <end position="915"/>
    </location>
</feature>
<accession>A0A841FMP2</accession>
<dbReference type="EMBL" id="JACHGT010000017">
    <property type="protein sequence ID" value="MBB6038571.1"/>
    <property type="molecule type" value="Genomic_DNA"/>
</dbReference>
<organism evidence="5 6">
    <name type="scientific">Phytomonospora endophytica</name>
    <dbReference type="NCBI Taxonomy" id="714109"/>
    <lineage>
        <taxon>Bacteria</taxon>
        <taxon>Bacillati</taxon>
        <taxon>Actinomycetota</taxon>
        <taxon>Actinomycetes</taxon>
        <taxon>Micromonosporales</taxon>
        <taxon>Micromonosporaceae</taxon>
        <taxon>Phytomonospora</taxon>
    </lineage>
</organism>
<evidence type="ECO:0000313" key="5">
    <source>
        <dbReference type="EMBL" id="MBB6038571.1"/>
    </source>
</evidence>
<feature type="chain" id="PRO_5032671772" description="LamG-like jellyroll fold domain-containing protein" evidence="3">
    <location>
        <begin position="40"/>
        <end position="1174"/>
    </location>
</feature>
<name>A0A841FMP2_9ACTN</name>
<evidence type="ECO:0000256" key="3">
    <source>
        <dbReference type="SAM" id="SignalP"/>
    </source>
</evidence>
<dbReference type="InterPro" id="IPR042837">
    <property type="entry name" value="PTX3"/>
</dbReference>
<sequence>MPNWSLPLPRGRVSRSALTSLAVAAFAASLLSVPAEATAEDVVTTCASTVASSVNAAQALAVSCGTSVEALDARTPYTQVVADPAGTMTMASSLVPRWVPRSDGSWADVDTSVEARADGRYAPIASLADVSFSPGGDTVLASLHSPTGQTLTLSWPSPLPAGMLDGDAVLYPEVFPEVDLRVRATPTGFTHTLVVKTAAAAANPALARIPYVLGGDVSIAETAQGGLSVVAGGELFATADPAVMWDSTTLSGSAARSLDTSSVDEAGDGAQIAPVEIDLAGQTMALVPDPDLLTGPDTVFPVYIDPDFNTDEKNWAYANNANTTWGATPTSALARVGRDPDPSHNWLYRSMFRFPTDANGVNLDGKQILNAHFVITLYHSYDCAPTSVYLYRSRTPTSPRTSWTNAKLDKYLTSKSAAANKGVCYDPEDPKLDFTSTAMKTDVQLAAKEKWNYYTVALSARDSGGAGESTQGRWKKFDQSTALFKVEYNSYPDPPSEMKVGSTYCEDNDEILKSGSTHKLSAKFGDDDKTQQTLTGKVYWRQVGAATWTVKPTSTTVGNERASYQLPALQDGHYEWYMQSNDGVIDSKVSKTCRFEVDSSSPAPPEIDSLQYLECDPDVSCPVNDVPGLTADFTFSTADDAVKYLYDWSASPLTPVMAPSIGAAVTIPLTPPSYGDNVLYVRSVDAAGNQSGDATYWFKVARASPAIAGWGLEDGPASEFPALTNTVFGGQNLTTSGALSWSDGVRLVGASTAQFNNGGWAETPNAVLDTSKSFSIGAWVRLASTATSGTIVGQDGTYNNGIYFGYVASSNKWEFRFTTNDSADYAWAPNAVSDVVPKVGIWTHLAATYDAKTGDASIFVDGALQGGESTVHVGSHWSAPGKMRLGAGLHKGVVTDFWRGHIAQVRVFNRVIGVDDIVEGANDLQPLMAATPVGRWDFDTDCCGTAVNRLIGWGHDLSLQEPAIMEQLGSGYALQTVDGSGYAQTEPTADLQAGSLNTDQSFTVAAWVQLGDLRDFSTAVSQDGVNMSAFRLQNRKVTIDGVETSQWCMTMRNTDEAGSGITKACTTEASTLGLTHLLGVYDAARGEIRLYVNGAQINDSGELLPSATATMAARMWDSTGRVGVGRGQDANSVTTANPDGDCDMFSGFVDDVQVFQGAMTTAQANAFYDSVRGA</sequence>
<feature type="domain" description="LamG-like jellyroll fold" evidence="4">
    <location>
        <begin position="1000"/>
        <end position="1162"/>
    </location>
</feature>
<dbReference type="PANTHER" id="PTHR46943:SF1">
    <property type="entry name" value="PENTRAXIN-RELATED PROTEIN PTX3"/>
    <property type="match status" value="1"/>
</dbReference>
<dbReference type="Gene3D" id="2.60.120.200">
    <property type="match status" value="2"/>
</dbReference>
<evidence type="ECO:0000256" key="2">
    <source>
        <dbReference type="ARBA" id="ARBA00023157"/>
    </source>
</evidence>
<reference evidence="5 6" key="1">
    <citation type="submission" date="2020-08" db="EMBL/GenBank/DDBJ databases">
        <title>Genomic Encyclopedia of Type Strains, Phase IV (KMG-IV): sequencing the most valuable type-strain genomes for metagenomic binning, comparative biology and taxonomic classification.</title>
        <authorList>
            <person name="Goeker M."/>
        </authorList>
    </citation>
    <scope>NUCLEOTIDE SEQUENCE [LARGE SCALE GENOMIC DNA]</scope>
    <source>
        <strain evidence="5 6">YIM 65646</strain>
    </source>
</reference>
<dbReference type="PANTHER" id="PTHR46943">
    <property type="entry name" value="PENTRAXIN-RELATED PROTEIN PTX3"/>
    <property type="match status" value="1"/>
</dbReference>
<keyword evidence="6" id="KW-1185">Reference proteome</keyword>
<dbReference type="SUPFAM" id="SSF49899">
    <property type="entry name" value="Concanavalin A-like lectins/glucanases"/>
    <property type="match status" value="2"/>
</dbReference>
<keyword evidence="1 3" id="KW-0732">Signal</keyword>
<proteinExistence type="predicted"/>
<evidence type="ECO:0000313" key="6">
    <source>
        <dbReference type="Proteomes" id="UP000548476"/>
    </source>
</evidence>
<evidence type="ECO:0000256" key="1">
    <source>
        <dbReference type="ARBA" id="ARBA00022729"/>
    </source>
</evidence>
<dbReference type="InterPro" id="IPR006558">
    <property type="entry name" value="LamG-like"/>
</dbReference>
<dbReference type="Proteomes" id="UP000548476">
    <property type="component" value="Unassembled WGS sequence"/>
</dbReference>
<dbReference type="InterPro" id="IPR013320">
    <property type="entry name" value="ConA-like_dom_sf"/>
</dbReference>